<feature type="signal peptide" evidence="1">
    <location>
        <begin position="1"/>
        <end position="22"/>
    </location>
</feature>
<name>A0A9N8HRT0_9STRA</name>
<evidence type="ECO:0000313" key="3">
    <source>
        <dbReference type="Proteomes" id="UP001153069"/>
    </source>
</evidence>
<dbReference type="AlphaFoldDB" id="A0A9N8HRT0"/>
<proteinExistence type="predicted"/>
<evidence type="ECO:0000256" key="1">
    <source>
        <dbReference type="SAM" id="SignalP"/>
    </source>
</evidence>
<gene>
    <name evidence="2" type="ORF">SEMRO_1356_G265660.1</name>
</gene>
<dbReference type="PROSITE" id="PS51257">
    <property type="entry name" value="PROKAR_LIPOPROTEIN"/>
    <property type="match status" value="1"/>
</dbReference>
<organism evidence="2 3">
    <name type="scientific">Seminavis robusta</name>
    <dbReference type="NCBI Taxonomy" id="568900"/>
    <lineage>
        <taxon>Eukaryota</taxon>
        <taxon>Sar</taxon>
        <taxon>Stramenopiles</taxon>
        <taxon>Ochrophyta</taxon>
        <taxon>Bacillariophyta</taxon>
        <taxon>Bacillariophyceae</taxon>
        <taxon>Bacillariophycidae</taxon>
        <taxon>Naviculales</taxon>
        <taxon>Naviculaceae</taxon>
        <taxon>Seminavis</taxon>
    </lineage>
</organism>
<dbReference type="EMBL" id="CAICTM010001354">
    <property type="protein sequence ID" value="CAB9522912.1"/>
    <property type="molecule type" value="Genomic_DNA"/>
</dbReference>
<evidence type="ECO:0000313" key="2">
    <source>
        <dbReference type="EMBL" id="CAB9522912.1"/>
    </source>
</evidence>
<accession>A0A9N8HRT0</accession>
<dbReference type="Proteomes" id="UP001153069">
    <property type="component" value="Unassembled WGS sequence"/>
</dbReference>
<feature type="chain" id="PRO_5040398318" evidence="1">
    <location>
        <begin position="23"/>
        <end position="213"/>
    </location>
</feature>
<reference evidence="2" key="1">
    <citation type="submission" date="2020-06" db="EMBL/GenBank/DDBJ databases">
        <authorList>
            <consortium name="Plant Systems Biology data submission"/>
        </authorList>
    </citation>
    <scope>NUCLEOTIDE SEQUENCE</scope>
    <source>
        <strain evidence="2">D6</strain>
    </source>
</reference>
<keyword evidence="1" id="KW-0732">Signal</keyword>
<keyword evidence="3" id="KW-1185">Reference proteome</keyword>
<protein>
    <submittedName>
        <fullName evidence="2">Uncharacterized protein</fullName>
    </submittedName>
</protein>
<comment type="caution">
    <text evidence="2">The sequence shown here is derived from an EMBL/GenBank/DDBJ whole genome shotgun (WGS) entry which is preliminary data.</text>
</comment>
<sequence>MKTASIASIPFLLVTTFAIATGCQLPDTIKDETGQVIPIYFFKNMFSGRSLFYPQEDDGRVGAVQHANHNCMRNTWYLRLLDSCPSTYKGSRHNSCMVLYNVLKGERLSIASDGSVRTIPNSKLEDPLDEIKPNEMFVWETRQDTDRWQSKRVPAESCKGHGSFCDIIALRVADGSNRNVFAREKYNRLEHFGSGGGGTVWADQQWSAREMWD</sequence>